<dbReference type="Gene3D" id="2.40.260.10">
    <property type="entry name" value="Sortase"/>
    <property type="match status" value="1"/>
</dbReference>
<organism evidence="2 3">
    <name type="scientific">Ktedonobacter robiniae</name>
    <dbReference type="NCBI Taxonomy" id="2778365"/>
    <lineage>
        <taxon>Bacteria</taxon>
        <taxon>Bacillati</taxon>
        <taxon>Chloroflexota</taxon>
        <taxon>Ktedonobacteria</taxon>
        <taxon>Ktedonobacterales</taxon>
        <taxon>Ktedonobacteraceae</taxon>
        <taxon>Ktedonobacter</taxon>
    </lineage>
</organism>
<keyword evidence="1" id="KW-0378">Hydrolase</keyword>
<evidence type="ECO:0008006" key="4">
    <source>
        <dbReference type="Google" id="ProtNLM"/>
    </source>
</evidence>
<protein>
    <recommendedName>
        <fullName evidence="4">Class F sortase</fullName>
    </recommendedName>
</protein>
<sequence>MRKLLLYSGLLLVVIMGVLIYNYNRQVNTTQIASWQPAKIRIPGLHIDASVLGVGATPDGKMDAPTSQALNSPYWTSVFWYELGAAPGQAGNAIIAGHVDRVGGDPAIFWSLHTLTPGARIYIDTGGETTLTYVVDNVKSYSAKEPGSEAQNEVFGSTTEHRLNLITCSGAWTGTGYDQRLVVFSHQVAP</sequence>
<gene>
    <name evidence="2" type="ORF">KSB_07820</name>
</gene>
<dbReference type="CDD" id="cd05829">
    <property type="entry name" value="Sortase_F"/>
    <property type="match status" value="1"/>
</dbReference>
<dbReference type="RefSeq" id="WP_201369228.1">
    <property type="nucleotide sequence ID" value="NZ_BNJG01000001.1"/>
</dbReference>
<reference evidence="2 3" key="1">
    <citation type="journal article" date="2021" name="Int. J. Syst. Evol. Microbiol.">
        <title>Reticulibacter mediterranei gen. nov., sp. nov., within the new family Reticulibacteraceae fam. nov., and Ktedonospora formicarum gen. nov., sp. nov., Ktedonobacter robiniae sp. nov., Dictyobacter formicarum sp. nov. and Dictyobacter arantiisoli sp. nov., belonging to the class Ktedonobacteria.</title>
        <authorList>
            <person name="Yabe S."/>
            <person name="Zheng Y."/>
            <person name="Wang C.M."/>
            <person name="Sakai Y."/>
            <person name="Abe K."/>
            <person name="Yokota A."/>
            <person name="Donadio S."/>
            <person name="Cavaletti L."/>
            <person name="Monciardini P."/>
        </authorList>
    </citation>
    <scope>NUCLEOTIDE SEQUENCE [LARGE SCALE GENOMIC DNA]</scope>
    <source>
        <strain evidence="2 3">SOSP1-30</strain>
    </source>
</reference>
<name>A0ABQ3UI05_9CHLR</name>
<dbReference type="InterPro" id="IPR023365">
    <property type="entry name" value="Sortase_dom-sf"/>
</dbReference>
<dbReference type="SUPFAM" id="SSF63817">
    <property type="entry name" value="Sortase"/>
    <property type="match status" value="1"/>
</dbReference>
<dbReference type="Pfam" id="PF04203">
    <property type="entry name" value="Sortase"/>
    <property type="match status" value="1"/>
</dbReference>
<evidence type="ECO:0000256" key="1">
    <source>
        <dbReference type="ARBA" id="ARBA00022801"/>
    </source>
</evidence>
<dbReference type="Proteomes" id="UP000654345">
    <property type="component" value="Unassembled WGS sequence"/>
</dbReference>
<proteinExistence type="predicted"/>
<keyword evidence="3" id="KW-1185">Reference proteome</keyword>
<accession>A0ABQ3UI05</accession>
<dbReference type="EMBL" id="BNJG01000001">
    <property type="protein sequence ID" value="GHO52307.1"/>
    <property type="molecule type" value="Genomic_DNA"/>
</dbReference>
<evidence type="ECO:0000313" key="2">
    <source>
        <dbReference type="EMBL" id="GHO52307.1"/>
    </source>
</evidence>
<comment type="caution">
    <text evidence="2">The sequence shown here is derived from an EMBL/GenBank/DDBJ whole genome shotgun (WGS) entry which is preliminary data.</text>
</comment>
<dbReference type="InterPro" id="IPR042001">
    <property type="entry name" value="Sortase_F"/>
</dbReference>
<evidence type="ECO:0000313" key="3">
    <source>
        <dbReference type="Proteomes" id="UP000654345"/>
    </source>
</evidence>
<dbReference type="InterPro" id="IPR005754">
    <property type="entry name" value="Sortase"/>
</dbReference>